<dbReference type="SUPFAM" id="SSF46785">
    <property type="entry name" value="Winged helix' DNA-binding domain"/>
    <property type="match status" value="1"/>
</dbReference>
<organism evidence="2 3">
    <name type="scientific">Segatella copri</name>
    <dbReference type="NCBI Taxonomy" id="165179"/>
    <lineage>
        <taxon>Bacteria</taxon>
        <taxon>Pseudomonadati</taxon>
        <taxon>Bacteroidota</taxon>
        <taxon>Bacteroidia</taxon>
        <taxon>Bacteroidales</taxon>
        <taxon>Prevotellaceae</taxon>
        <taxon>Segatella</taxon>
    </lineage>
</organism>
<feature type="binding site" evidence="1">
    <location>
        <position position="98"/>
    </location>
    <ligand>
        <name>Zn(2+)</name>
        <dbReference type="ChEBI" id="CHEBI:29105"/>
    </ligand>
</feature>
<keyword evidence="1" id="KW-0862">Zinc</keyword>
<name>A0A6A7VNE2_9BACT</name>
<dbReference type="PANTHER" id="PTHR33202">
    <property type="entry name" value="ZINC UPTAKE REGULATION PROTEIN"/>
    <property type="match status" value="1"/>
</dbReference>
<dbReference type="GO" id="GO:0008270">
    <property type="term" value="F:zinc ion binding"/>
    <property type="evidence" value="ECO:0007669"/>
    <property type="project" value="TreeGrafter"/>
</dbReference>
<feature type="binding site" evidence="1">
    <location>
        <position position="134"/>
    </location>
    <ligand>
        <name>Zn(2+)</name>
        <dbReference type="ChEBI" id="CHEBI:29105"/>
    </ligand>
</feature>
<comment type="caution">
    <text evidence="2">The sequence shown here is derived from an EMBL/GenBank/DDBJ whole genome shotgun (WGS) entry which is preliminary data.</text>
</comment>
<dbReference type="PANTHER" id="PTHR33202:SF22">
    <property type="entry name" value="HYDROGEN PEROXIDE SENSITIVE REPRESSOR"/>
    <property type="match status" value="1"/>
</dbReference>
<evidence type="ECO:0000313" key="2">
    <source>
        <dbReference type="EMBL" id="MQO56286.1"/>
    </source>
</evidence>
<keyword evidence="1" id="KW-0479">Metal-binding</keyword>
<dbReference type="RefSeq" id="WP_153095073.1">
    <property type="nucleotide sequence ID" value="NZ_DAWERD010000014.1"/>
</dbReference>
<dbReference type="InterPro" id="IPR002481">
    <property type="entry name" value="FUR"/>
</dbReference>
<sequence>MNSIDIENFLNRKGVKPTSNRILVAKELMKVSHPLSLADLEILLDFSMEKASIFRVLELFSEKEIVHVIEDGSRSFKYELCNGNTHHTISDQHVHFYCERCKQTYCFESERIPLVNIPEGFYPHAINYMIKGICPKCSKCHTGT</sequence>
<dbReference type="Proteomes" id="UP000358159">
    <property type="component" value="Unassembled WGS sequence"/>
</dbReference>
<dbReference type="GO" id="GO:0045892">
    <property type="term" value="P:negative regulation of DNA-templated transcription"/>
    <property type="evidence" value="ECO:0007669"/>
    <property type="project" value="TreeGrafter"/>
</dbReference>
<dbReference type="InterPro" id="IPR036388">
    <property type="entry name" value="WH-like_DNA-bd_sf"/>
</dbReference>
<evidence type="ECO:0000256" key="1">
    <source>
        <dbReference type="PIRSR" id="PIRSR602481-1"/>
    </source>
</evidence>
<accession>A0A6A7VNE2</accession>
<proteinExistence type="predicted"/>
<dbReference type="EMBL" id="VZAZ01000049">
    <property type="protein sequence ID" value="MQO56286.1"/>
    <property type="molecule type" value="Genomic_DNA"/>
</dbReference>
<dbReference type="InterPro" id="IPR036390">
    <property type="entry name" value="WH_DNA-bd_sf"/>
</dbReference>
<feature type="binding site" evidence="1">
    <location>
        <position position="101"/>
    </location>
    <ligand>
        <name>Zn(2+)</name>
        <dbReference type="ChEBI" id="CHEBI:29105"/>
    </ligand>
</feature>
<dbReference type="GO" id="GO:0003700">
    <property type="term" value="F:DNA-binding transcription factor activity"/>
    <property type="evidence" value="ECO:0007669"/>
    <property type="project" value="InterPro"/>
</dbReference>
<dbReference type="GO" id="GO:0000976">
    <property type="term" value="F:transcription cis-regulatory region binding"/>
    <property type="evidence" value="ECO:0007669"/>
    <property type="project" value="TreeGrafter"/>
</dbReference>
<dbReference type="Gene3D" id="1.10.10.10">
    <property type="entry name" value="Winged helix-like DNA-binding domain superfamily/Winged helix DNA-binding domain"/>
    <property type="match status" value="1"/>
</dbReference>
<comment type="cofactor">
    <cofactor evidence="1">
        <name>Zn(2+)</name>
        <dbReference type="ChEBI" id="CHEBI:29105"/>
    </cofactor>
    <text evidence="1">Binds 1 zinc ion per subunit.</text>
</comment>
<dbReference type="AlphaFoldDB" id="A0A6A7VNE2"/>
<evidence type="ECO:0000313" key="3">
    <source>
        <dbReference type="Proteomes" id="UP000358159"/>
    </source>
</evidence>
<feature type="binding site" evidence="1">
    <location>
        <position position="137"/>
    </location>
    <ligand>
        <name>Zn(2+)</name>
        <dbReference type="ChEBI" id="CHEBI:29105"/>
    </ligand>
</feature>
<protein>
    <submittedName>
        <fullName evidence="2">Transcriptional repressor</fullName>
    </submittedName>
</protein>
<reference evidence="2 3" key="1">
    <citation type="submission" date="2019-09" db="EMBL/GenBank/DDBJ databases">
        <title>Distinct polysaccharide growth profiles of human intestinal Prevotella copri isolates.</title>
        <authorList>
            <person name="Fehlner-Peach H."/>
            <person name="Magnabosco C."/>
            <person name="Raghavan V."/>
            <person name="Scher J.U."/>
            <person name="Tett A."/>
            <person name="Cox L.M."/>
            <person name="Gottsegen C."/>
            <person name="Watters A."/>
            <person name="Wiltshire- Gordon J.D."/>
            <person name="Segata N."/>
            <person name="Bonneau R."/>
            <person name="Littman D.R."/>
        </authorList>
    </citation>
    <scope>NUCLEOTIDE SEQUENCE [LARGE SCALE GENOMIC DNA]</scope>
    <source>
        <strain evidence="2 3">BVe41219</strain>
    </source>
</reference>
<dbReference type="GO" id="GO:1900376">
    <property type="term" value="P:regulation of secondary metabolite biosynthetic process"/>
    <property type="evidence" value="ECO:0007669"/>
    <property type="project" value="TreeGrafter"/>
</dbReference>
<dbReference type="Pfam" id="PF01475">
    <property type="entry name" value="FUR"/>
    <property type="match status" value="1"/>
</dbReference>
<gene>
    <name evidence="2" type="ORF">F7D42_11345</name>
</gene>